<feature type="binding site" evidence="5">
    <location>
        <position position="318"/>
    </location>
    <ligand>
        <name>Fe cation</name>
        <dbReference type="ChEBI" id="CHEBI:24875"/>
        <note>catalytic</note>
    </ligand>
</feature>
<evidence type="ECO:0000256" key="6">
    <source>
        <dbReference type="SAM" id="MobiDB-lite"/>
    </source>
</evidence>
<dbReference type="STRING" id="4155.A0A022QRY3"/>
<keyword evidence="8" id="KW-1185">Reference proteome</keyword>
<feature type="region of interest" description="Disordered" evidence="6">
    <location>
        <begin position="30"/>
        <end position="54"/>
    </location>
</feature>
<name>A0A022QRY3_ERYGU</name>
<feature type="binding site" evidence="5">
    <location>
        <position position="600"/>
    </location>
    <ligand>
        <name>Fe cation</name>
        <dbReference type="ChEBI" id="CHEBI:24875"/>
        <note>catalytic</note>
    </ligand>
</feature>
<reference evidence="7 8" key="1">
    <citation type="journal article" date="2013" name="Proc. Natl. Acad. Sci. U.S.A.">
        <title>Fine-scale variation in meiotic recombination in Mimulus inferred from population shotgun sequencing.</title>
        <authorList>
            <person name="Hellsten U."/>
            <person name="Wright K.M."/>
            <person name="Jenkins J."/>
            <person name="Shu S."/>
            <person name="Yuan Y."/>
            <person name="Wessler S.R."/>
            <person name="Schmutz J."/>
            <person name="Willis J.H."/>
            <person name="Rokhsar D.S."/>
        </authorList>
    </citation>
    <scope>NUCLEOTIDE SEQUENCE [LARGE SCALE GENOMIC DNA]</scope>
    <source>
        <strain evidence="8">cv. DUN x IM62</strain>
    </source>
</reference>
<evidence type="ECO:0000256" key="5">
    <source>
        <dbReference type="PIRSR" id="PIRSR604294-1"/>
    </source>
</evidence>
<evidence type="ECO:0000313" key="7">
    <source>
        <dbReference type="EMBL" id="EYU29275.1"/>
    </source>
</evidence>
<keyword evidence="3" id="KW-0223">Dioxygenase</keyword>
<comment type="cofactor">
    <cofactor evidence="5">
        <name>Fe(2+)</name>
        <dbReference type="ChEBI" id="CHEBI:29033"/>
    </cofactor>
    <text evidence="5">Binds 1 Fe(2+) ion per subunit.</text>
</comment>
<evidence type="ECO:0000256" key="2">
    <source>
        <dbReference type="ARBA" id="ARBA00022723"/>
    </source>
</evidence>
<keyword evidence="3" id="KW-0560">Oxidoreductase</keyword>
<keyword evidence="4 5" id="KW-0408">Iron</keyword>
<dbReference type="GO" id="GO:0010436">
    <property type="term" value="F:carotenoid dioxygenase activity"/>
    <property type="evidence" value="ECO:0000318"/>
    <property type="project" value="GO_Central"/>
</dbReference>
<gene>
    <name evidence="7" type="ORF">MIMGU_mgv1a003094mg</name>
</gene>
<comment type="similarity">
    <text evidence="1">Belongs to the carotenoid oxygenase family.</text>
</comment>
<dbReference type="GO" id="GO:0016121">
    <property type="term" value="P:carotene catabolic process"/>
    <property type="evidence" value="ECO:0000318"/>
    <property type="project" value="GO_Central"/>
</dbReference>
<dbReference type="PANTHER" id="PTHR10543">
    <property type="entry name" value="BETA-CAROTENE DIOXYGENASE"/>
    <property type="match status" value="1"/>
</dbReference>
<dbReference type="PhylomeDB" id="A0A022QRY3"/>
<organism evidence="7 8">
    <name type="scientific">Erythranthe guttata</name>
    <name type="common">Yellow monkey flower</name>
    <name type="synonym">Mimulus guttatus</name>
    <dbReference type="NCBI Taxonomy" id="4155"/>
    <lineage>
        <taxon>Eukaryota</taxon>
        <taxon>Viridiplantae</taxon>
        <taxon>Streptophyta</taxon>
        <taxon>Embryophyta</taxon>
        <taxon>Tracheophyta</taxon>
        <taxon>Spermatophyta</taxon>
        <taxon>Magnoliopsida</taxon>
        <taxon>eudicotyledons</taxon>
        <taxon>Gunneridae</taxon>
        <taxon>Pentapetalae</taxon>
        <taxon>asterids</taxon>
        <taxon>lamiids</taxon>
        <taxon>Lamiales</taxon>
        <taxon>Phrymaceae</taxon>
        <taxon>Erythranthe</taxon>
    </lineage>
</organism>
<evidence type="ECO:0000256" key="4">
    <source>
        <dbReference type="ARBA" id="ARBA00023004"/>
    </source>
</evidence>
<protein>
    <submittedName>
        <fullName evidence="7">Uncharacterized protein</fullName>
    </submittedName>
</protein>
<dbReference type="GO" id="GO:0046872">
    <property type="term" value="F:metal ion binding"/>
    <property type="evidence" value="ECO:0007669"/>
    <property type="project" value="UniProtKB-KW"/>
</dbReference>
<dbReference type="EMBL" id="KI631268">
    <property type="protein sequence ID" value="EYU29275.1"/>
    <property type="molecule type" value="Genomic_DNA"/>
</dbReference>
<dbReference type="InterPro" id="IPR004294">
    <property type="entry name" value="Carotenoid_Oase"/>
</dbReference>
<feature type="binding site" evidence="5">
    <location>
        <position position="382"/>
    </location>
    <ligand>
        <name>Fe cation</name>
        <dbReference type="ChEBI" id="CHEBI:24875"/>
        <note>catalytic</note>
    </ligand>
</feature>
<accession>A0A022QRY3</accession>
<keyword evidence="2 5" id="KW-0479">Metal-binding</keyword>
<evidence type="ECO:0000256" key="3">
    <source>
        <dbReference type="ARBA" id="ARBA00022964"/>
    </source>
</evidence>
<dbReference type="PANTHER" id="PTHR10543:SF142">
    <property type="entry name" value="OS06G0162550 PROTEIN"/>
    <property type="match status" value="1"/>
</dbReference>
<dbReference type="eggNOG" id="KOG1285">
    <property type="taxonomic scope" value="Eukaryota"/>
</dbReference>
<evidence type="ECO:0000256" key="1">
    <source>
        <dbReference type="ARBA" id="ARBA00006787"/>
    </source>
</evidence>
<feature type="compositionally biased region" description="Low complexity" evidence="6">
    <location>
        <begin position="30"/>
        <end position="42"/>
    </location>
</feature>
<dbReference type="Proteomes" id="UP000030748">
    <property type="component" value="Unassembled WGS sequence"/>
</dbReference>
<evidence type="ECO:0000313" key="8">
    <source>
        <dbReference type="Proteomes" id="UP000030748"/>
    </source>
</evidence>
<feature type="binding site" evidence="5">
    <location>
        <position position="269"/>
    </location>
    <ligand>
        <name>Fe cation</name>
        <dbReference type="ChEBI" id="CHEBI:24875"/>
        <note>catalytic</note>
    </ligand>
</feature>
<proteinExistence type="inferred from homology"/>
<dbReference type="GO" id="GO:0009570">
    <property type="term" value="C:chloroplast stroma"/>
    <property type="evidence" value="ECO:0000318"/>
    <property type="project" value="GO_Central"/>
</dbReference>
<sequence>MTSYYSYGSFQLINSSWSVHKPWISYYKSNHSPKSSLSSSSSGGKRAPPARDVPEIITPKAVKETRVSFLDMFVDHAFQFVDQPYLPSQKNFAPVDEIGEAVGVSTIEGCIPDEFPQGVFVRNGANPIHGALKSAISIFGKSSHVWVEGEGMLHAVFFNKKIDDKWVTRYKNKYVETDSYKIDKQRDKPAFIPAVEGTSGGVLSGFIFNMLRFGRVNENFSNTSIFEHSGKYYTAAENSMPQEIDINTLQTVGTWDSILDSWNRSFTSHPKKAPETGELVTVGFDAQKPYLVLGCISADGMKLIHKVDLKLERSVICHDMGVTQRYNVILDFPTIVDTTRLLLGGALIKFEKEKYARIGVMPRYGDADSMRWFEVDPCCAFHIINCYEEGDQVVIMACRSEESIIPGPELGNDKFDWFSRGFKHLNSSKKDEGFLFARPFVWRLNMKTGIVENKSYLTGTEFSLDFPFINEKFTGIKNKYGYTQVVDSAASSNAGMSKYNGLAKLFIEEKNLNLAEGTKDGDEFTKVEYHMFRENTFCTGSAFVPKNGDNIVEEDDGWIITFVHNETTDISQVYIVDAKKFSSEPVAKITLPCRVPYGFHGAFMPLIN</sequence>
<dbReference type="AlphaFoldDB" id="A0A022QRY3"/>
<dbReference type="Pfam" id="PF03055">
    <property type="entry name" value="RPE65"/>
    <property type="match status" value="1"/>
</dbReference>